<dbReference type="Gene3D" id="1.10.510.10">
    <property type="entry name" value="Transferase(Phosphotransferase) domain 1"/>
    <property type="match status" value="2"/>
</dbReference>
<evidence type="ECO:0000313" key="15">
    <source>
        <dbReference type="Proteomes" id="UP001177003"/>
    </source>
</evidence>
<keyword evidence="7" id="KW-0418">Kinase</keyword>
<dbReference type="SUPFAM" id="SSF50630">
    <property type="entry name" value="Acid proteases"/>
    <property type="match status" value="1"/>
</dbReference>
<dbReference type="CDD" id="cd00303">
    <property type="entry name" value="retropepsin_like"/>
    <property type="match status" value="1"/>
</dbReference>
<accession>A0AA35ZQ80</accession>
<organism evidence="14 15">
    <name type="scientific">Lactuca saligna</name>
    <name type="common">Willowleaf lettuce</name>
    <dbReference type="NCBI Taxonomy" id="75948"/>
    <lineage>
        <taxon>Eukaryota</taxon>
        <taxon>Viridiplantae</taxon>
        <taxon>Streptophyta</taxon>
        <taxon>Embryophyta</taxon>
        <taxon>Tracheophyta</taxon>
        <taxon>Spermatophyta</taxon>
        <taxon>Magnoliopsida</taxon>
        <taxon>eudicotyledons</taxon>
        <taxon>Gunneridae</taxon>
        <taxon>Pentapetalae</taxon>
        <taxon>asterids</taxon>
        <taxon>campanulids</taxon>
        <taxon>Asterales</taxon>
        <taxon>Asteraceae</taxon>
        <taxon>Cichorioideae</taxon>
        <taxon>Cichorieae</taxon>
        <taxon>Lactucinae</taxon>
        <taxon>Lactuca</taxon>
    </lineage>
</organism>
<dbReference type="FunFam" id="1.10.510.10:FF:000095">
    <property type="entry name" value="protein STRUBBELIG-RECEPTOR FAMILY 8"/>
    <property type="match status" value="1"/>
</dbReference>
<feature type="domain" description="Protein kinase" evidence="13">
    <location>
        <begin position="266"/>
        <end position="555"/>
    </location>
</feature>
<evidence type="ECO:0000256" key="3">
    <source>
        <dbReference type="ARBA" id="ARBA00022475"/>
    </source>
</evidence>
<sequence>MFVDARVNGGYTKALVDTGASHNFLAKDEAKKLGIKYTKNPGRLKVINSLSKPIIGVAYGVPLKIAEWEGTIDLTVVHMDDYRMVLGMDFLDNVRPWSFEKDDTMRITKGSIIHIVPLKRNRIGSQILSTMQLDKGLKKSEAKFMTALKEEIVPSKMDIPKEKKNIMSLGLHKNSHLRRKVEHVMEKPDKANKKKNTLIRKSKKQQEEHNGEHKKSSLSSSSSSDQHRSLHNEEHDQRKDLSSSWLLDKRCRCFSLAEIKLATNDFDDAFVIGKGGFGKVYKGKIDFGEEGIDVAIKRLNLEHSSQGATEFKAEIEMLSKFRHSHIVSLLGYHEGSDKREMIIVYEYMTNRSLEDHLHKRKVNGSNSSLLTWIQRLQICIGAARGLDYLHSGTGVKSRVIHRDIKSSNILLDENLAAKVSDFGLSRIGPANLVGTTNVYTDQIKGTFGYMDAEYFSTRRLTRKSDVYAFGVVLLEVLCGRPALDFTLDEQQHSLAVWAKSCIKEGKIDQIIDPCLKGQTTGNCVKEFGRIAYECVLTRSKDRPTMSQVVARLEFVLAWTLQSGSSARDRKQIGRAMFIEKAWSLFLIKSPKSRMSSPTKKLGQSIYNKKTSVATGSQKVLLPNANTKIPILKMFTFSELQSATRNFKQEMFLGEGGYGKVYKGWLDSVTFSPRKAGDGLAVAIKRSSPNRTQGLNEWQAEVKFLGTFSHPNIVKLFGYCWENKEFLLVYEFMQKGSLDMQLFREGVEPLPWDTRIKIATGAAQGLAFLHTTENNVICRDVKSSNILLDGEFNAKLSDFGLAKSGPVKGESHVSTDIAGTYGYMAPEYIATGRLYVKSDVYGFGVVMLEIITGLRASDYNQDGMKQNLVEWATPFLTDIKKLEKIMDPRLGQNYPSEGASKAAELILSCLDSDPKNRPSMEEVVLGLQVIGSVKMEPGRSTSSTRGWMSPCSEQSCPWSPLRGKQGRAVWSMSTRLLGLNVCLGLGSKEDRTWTETNCSKTRKWGN</sequence>
<evidence type="ECO:0000313" key="14">
    <source>
        <dbReference type="EMBL" id="CAI9296329.1"/>
    </source>
</evidence>
<dbReference type="FunFam" id="3.30.200.20:FF:000228">
    <property type="entry name" value="Serine/threonine-protein kinase BIK1"/>
    <property type="match status" value="1"/>
</dbReference>
<dbReference type="PROSITE" id="PS00141">
    <property type="entry name" value="ASP_PROTEASE"/>
    <property type="match status" value="1"/>
</dbReference>
<evidence type="ECO:0000256" key="8">
    <source>
        <dbReference type="ARBA" id="ARBA00022840"/>
    </source>
</evidence>
<dbReference type="GO" id="GO:0006508">
    <property type="term" value="P:proteolysis"/>
    <property type="evidence" value="ECO:0007669"/>
    <property type="project" value="InterPro"/>
</dbReference>
<dbReference type="Pfam" id="PF13975">
    <property type="entry name" value="gag-asp_proteas"/>
    <property type="match status" value="1"/>
</dbReference>
<dbReference type="EMBL" id="OX465084">
    <property type="protein sequence ID" value="CAI9296329.1"/>
    <property type="molecule type" value="Genomic_DNA"/>
</dbReference>
<name>A0AA35ZQ80_LACSI</name>
<dbReference type="GO" id="GO:0004674">
    <property type="term" value="F:protein serine/threonine kinase activity"/>
    <property type="evidence" value="ECO:0007669"/>
    <property type="project" value="UniProtKB-KW"/>
</dbReference>
<dbReference type="Gene3D" id="3.30.200.20">
    <property type="entry name" value="Phosphorylase Kinase, domain 1"/>
    <property type="match status" value="2"/>
</dbReference>
<dbReference type="InterPro" id="IPR011009">
    <property type="entry name" value="Kinase-like_dom_sf"/>
</dbReference>
<comment type="catalytic activity">
    <reaction evidence="10">
        <text>L-seryl-[protein] + ATP = O-phospho-L-seryl-[protein] + ADP + H(+)</text>
        <dbReference type="Rhea" id="RHEA:17989"/>
        <dbReference type="Rhea" id="RHEA-COMP:9863"/>
        <dbReference type="Rhea" id="RHEA-COMP:11604"/>
        <dbReference type="ChEBI" id="CHEBI:15378"/>
        <dbReference type="ChEBI" id="CHEBI:29999"/>
        <dbReference type="ChEBI" id="CHEBI:30616"/>
        <dbReference type="ChEBI" id="CHEBI:83421"/>
        <dbReference type="ChEBI" id="CHEBI:456216"/>
        <dbReference type="EC" id="2.7.11.1"/>
    </reaction>
</comment>
<evidence type="ECO:0000256" key="10">
    <source>
        <dbReference type="ARBA" id="ARBA00048679"/>
    </source>
</evidence>
<protein>
    <recommendedName>
        <fullName evidence="2">non-specific serine/threonine protein kinase</fullName>
        <ecNumber evidence="2">2.7.11.1</ecNumber>
    </recommendedName>
</protein>
<comment type="subcellular location">
    <subcellularLocation>
        <location evidence="1">Cell membrane</location>
    </subcellularLocation>
</comment>
<dbReference type="PROSITE" id="PS00107">
    <property type="entry name" value="PROTEIN_KINASE_ATP"/>
    <property type="match status" value="2"/>
</dbReference>
<evidence type="ECO:0000256" key="5">
    <source>
        <dbReference type="ARBA" id="ARBA00022679"/>
    </source>
</evidence>
<dbReference type="FunFam" id="1.10.510.10:FF:000051">
    <property type="entry name" value="Receptor-like serine/threonine-protein kinase ALE2"/>
    <property type="match status" value="1"/>
</dbReference>
<keyword evidence="8 11" id="KW-0067">ATP-binding</keyword>
<feature type="binding site" evidence="11">
    <location>
        <position position="684"/>
    </location>
    <ligand>
        <name>ATP</name>
        <dbReference type="ChEBI" id="CHEBI:30616"/>
    </ligand>
</feature>
<dbReference type="AlphaFoldDB" id="A0AA35ZQ80"/>
<dbReference type="PROSITE" id="PS00108">
    <property type="entry name" value="PROTEIN_KINASE_ST"/>
    <property type="match status" value="1"/>
</dbReference>
<keyword evidence="3" id="KW-1003">Cell membrane</keyword>
<evidence type="ECO:0000256" key="1">
    <source>
        <dbReference type="ARBA" id="ARBA00004236"/>
    </source>
</evidence>
<keyword evidence="6 11" id="KW-0547">Nucleotide-binding</keyword>
<keyword evidence="15" id="KW-1185">Reference proteome</keyword>
<evidence type="ECO:0000256" key="6">
    <source>
        <dbReference type="ARBA" id="ARBA00022741"/>
    </source>
</evidence>
<dbReference type="InterPro" id="IPR001245">
    <property type="entry name" value="Ser-Thr/Tyr_kinase_cat_dom"/>
</dbReference>
<comment type="catalytic activity">
    <reaction evidence="9">
        <text>L-threonyl-[protein] + ATP = O-phospho-L-threonyl-[protein] + ADP + H(+)</text>
        <dbReference type="Rhea" id="RHEA:46608"/>
        <dbReference type="Rhea" id="RHEA-COMP:11060"/>
        <dbReference type="Rhea" id="RHEA-COMP:11605"/>
        <dbReference type="ChEBI" id="CHEBI:15378"/>
        <dbReference type="ChEBI" id="CHEBI:30013"/>
        <dbReference type="ChEBI" id="CHEBI:30616"/>
        <dbReference type="ChEBI" id="CHEBI:61977"/>
        <dbReference type="ChEBI" id="CHEBI:456216"/>
        <dbReference type="EC" id="2.7.11.1"/>
    </reaction>
</comment>
<dbReference type="FunFam" id="3.30.200.20:FF:000039">
    <property type="entry name" value="receptor-like protein kinase FERONIA"/>
    <property type="match status" value="1"/>
</dbReference>
<gene>
    <name evidence="14" type="ORF">LSALG_LOCUS35206</name>
</gene>
<dbReference type="GO" id="GO:0005886">
    <property type="term" value="C:plasma membrane"/>
    <property type="evidence" value="ECO:0007669"/>
    <property type="project" value="UniProtKB-SubCell"/>
</dbReference>
<evidence type="ECO:0000256" key="12">
    <source>
        <dbReference type="SAM" id="MobiDB-lite"/>
    </source>
</evidence>
<feature type="compositionally biased region" description="Basic and acidic residues" evidence="12">
    <location>
        <begin position="182"/>
        <end position="191"/>
    </location>
</feature>
<feature type="compositionally biased region" description="Basic residues" evidence="12">
    <location>
        <begin position="192"/>
        <end position="203"/>
    </location>
</feature>
<dbReference type="InterPro" id="IPR021109">
    <property type="entry name" value="Peptidase_aspartic_dom_sf"/>
</dbReference>
<dbReference type="InterPro" id="IPR017441">
    <property type="entry name" value="Protein_kinase_ATP_BS"/>
</dbReference>
<feature type="binding site" evidence="11">
    <location>
        <position position="297"/>
    </location>
    <ligand>
        <name>ATP</name>
        <dbReference type="ChEBI" id="CHEBI:30616"/>
    </ligand>
</feature>
<reference evidence="14" key="1">
    <citation type="submission" date="2023-04" db="EMBL/GenBank/DDBJ databases">
        <authorList>
            <person name="Vijverberg K."/>
            <person name="Xiong W."/>
            <person name="Schranz E."/>
        </authorList>
    </citation>
    <scope>NUCLEOTIDE SEQUENCE</scope>
</reference>
<dbReference type="InterPro" id="IPR008271">
    <property type="entry name" value="Ser/Thr_kinase_AS"/>
</dbReference>
<dbReference type="PROSITE" id="PS50011">
    <property type="entry name" value="PROTEIN_KINASE_DOM"/>
    <property type="match status" value="2"/>
</dbReference>
<feature type="compositionally biased region" description="Basic and acidic residues" evidence="12">
    <location>
        <begin position="225"/>
        <end position="238"/>
    </location>
</feature>
<dbReference type="PANTHER" id="PTHR45621">
    <property type="entry name" value="OS01G0588500 PROTEIN-RELATED"/>
    <property type="match status" value="1"/>
</dbReference>
<evidence type="ECO:0000256" key="2">
    <source>
        <dbReference type="ARBA" id="ARBA00012513"/>
    </source>
</evidence>
<dbReference type="CDD" id="cd14066">
    <property type="entry name" value="STKc_IRAK"/>
    <property type="match status" value="2"/>
</dbReference>
<keyword evidence="3" id="KW-0472">Membrane</keyword>
<evidence type="ECO:0000256" key="7">
    <source>
        <dbReference type="ARBA" id="ARBA00022777"/>
    </source>
</evidence>
<dbReference type="InterPro" id="IPR050823">
    <property type="entry name" value="Plant_Ser_Thr_Prot_Kinase"/>
</dbReference>
<proteinExistence type="predicted"/>
<dbReference type="EC" id="2.7.11.1" evidence="2"/>
<keyword evidence="5" id="KW-0808">Transferase</keyword>
<dbReference type="Proteomes" id="UP001177003">
    <property type="component" value="Chromosome 8"/>
</dbReference>
<feature type="region of interest" description="Disordered" evidence="12">
    <location>
        <begin position="177"/>
        <end position="238"/>
    </location>
</feature>
<feature type="domain" description="Protein kinase" evidence="13">
    <location>
        <begin position="646"/>
        <end position="929"/>
    </location>
</feature>
<dbReference type="Pfam" id="PF07714">
    <property type="entry name" value="PK_Tyr_Ser-Thr"/>
    <property type="match status" value="2"/>
</dbReference>
<evidence type="ECO:0000256" key="4">
    <source>
        <dbReference type="ARBA" id="ARBA00022527"/>
    </source>
</evidence>
<dbReference type="GO" id="GO:0005524">
    <property type="term" value="F:ATP binding"/>
    <property type="evidence" value="ECO:0007669"/>
    <property type="project" value="UniProtKB-UniRule"/>
</dbReference>
<evidence type="ECO:0000259" key="13">
    <source>
        <dbReference type="PROSITE" id="PS50011"/>
    </source>
</evidence>
<feature type="compositionally biased region" description="Basic and acidic residues" evidence="12">
    <location>
        <begin position="204"/>
        <end position="215"/>
    </location>
</feature>
<dbReference type="InterPro" id="IPR000719">
    <property type="entry name" value="Prot_kinase_dom"/>
</dbReference>
<dbReference type="SMART" id="SM00220">
    <property type="entry name" value="S_TKc"/>
    <property type="match status" value="2"/>
</dbReference>
<dbReference type="GO" id="GO:0004190">
    <property type="term" value="F:aspartic-type endopeptidase activity"/>
    <property type="evidence" value="ECO:0007669"/>
    <property type="project" value="InterPro"/>
</dbReference>
<evidence type="ECO:0000256" key="11">
    <source>
        <dbReference type="PROSITE-ProRule" id="PRU10141"/>
    </source>
</evidence>
<dbReference type="InterPro" id="IPR001969">
    <property type="entry name" value="Aspartic_peptidase_AS"/>
</dbReference>
<dbReference type="Gene3D" id="2.40.70.10">
    <property type="entry name" value="Acid Proteases"/>
    <property type="match status" value="1"/>
</dbReference>
<evidence type="ECO:0000256" key="9">
    <source>
        <dbReference type="ARBA" id="ARBA00047899"/>
    </source>
</evidence>
<keyword evidence="4" id="KW-0723">Serine/threonine-protein kinase</keyword>
<dbReference type="SUPFAM" id="SSF56112">
    <property type="entry name" value="Protein kinase-like (PK-like)"/>
    <property type="match status" value="2"/>
</dbReference>